<feature type="transmembrane region" description="Helical" evidence="6">
    <location>
        <begin position="286"/>
        <end position="305"/>
    </location>
</feature>
<evidence type="ECO:0000256" key="6">
    <source>
        <dbReference type="SAM" id="Phobius"/>
    </source>
</evidence>
<evidence type="ECO:0000259" key="7">
    <source>
        <dbReference type="PROSITE" id="PS50850"/>
    </source>
</evidence>
<reference evidence="8 9" key="1">
    <citation type="submission" date="2019-06" db="EMBL/GenBank/DDBJ databases">
        <title>Sequencing the genomes of 1000 actinobacteria strains.</title>
        <authorList>
            <person name="Klenk H.-P."/>
        </authorList>
    </citation>
    <scope>NUCLEOTIDE SEQUENCE [LARGE SCALE GENOMIC DNA]</scope>
    <source>
        <strain evidence="8 9">DSM 43866</strain>
    </source>
</reference>
<dbReference type="GO" id="GO:0022857">
    <property type="term" value="F:transmembrane transporter activity"/>
    <property type="evidence" value="ECO:0007669"/>
    <property type="project" value="InterPro"/>
</dbReference>
<proteinExistence type="predicted"/>
<dbReference type="EMBL" id="VIWY01000004">
    <property type="protein sequence ID" value="TWG14610.1"/>
    <property type="molecule type" value="Genomic_DNA"/>
</dbReference>
<dbReference type="RefSeq" id="WP_122980553.1">
    <property type="nucleotide sequence ID" value="NZ_BOMX01000002.1"/>
</dbReference>
<feature type="transmembrane region" description="Helical" evidence="6">
    <location>
        <begin position="344"/>
        <end position="370"/>
    </location>
</feature>
<dbReference type="GO" id="GO:0005886">
    <property type="term" value="C:plasma membrane"/>
    <property type="evidence" value="ECO:0007669"/>
    <property type="project" value="UniProtKB-SubCell"/>
</dbReference>
<dbReference type="PANTHER" id="PTHR42718:SF9">
    <property type="entry name" value="MAJOR FACILITATOR SUPERFAMILY MULTIDRUG TRANSPORTER MFSC"/>
    <property type="match status" value="1"/>
</dbReference>
<evidence type="ECO:0000256" key="5">
    <source>
        <dbReference type="ARBA" id="ARBA00023136"/>
    </source>
</evidence>
<comment type="subcellular location">
    <subcellularLocation>
        <location evidence="1">Cell membrane</location>
        <topology evidence="1">Multi-pass membrane protein</topology>
    </subcellularLocation>
</comment>
<feature type="transmembrane region" description="Helical" evidence="6">
    <location>
        <begin position="136"/>
        <end position="160"/>
    </location>
</feature>
<feature type="transmembrane region" description="Helical" evidence="6">
    <location>
        <begin position="220"/>
        <end position="241"/>
    </location>
</feature>
<dbReference type="Gene3D" id="1.20.1250.20">
    <property type="entry name" value="MFS general substrate transporter like domains"/>
    <property type="match status" value="2"/>
</dbReference>
<evidence type="ECO:0000256" key="4">
    <source>
        <dbReference type="ARBA" id="ARBA00022989"/>
    </source>
</evidence>
<dbReference type="InterPro" id="IPR011701">
    <property type="entry name" value="MFS"/>
</dbReference>
<organism evidence="8 9">
    <name type="scientific">Actinoplanes teichomyceticus</name>
    <dbReference type="NCBI Taxonomy" id="1867"/>
    <lineage>
        <taxon>Bacteria</taxon>
        <taxon>Bacillati</taxon>
        <taxon>Actinomycetota</taxon>
        <taxon>Actinomycetes</taxon>
        <taxon>Micromonosporales</taxon>
        <taxon>Micromonosporaceae</taxon>
        <taxon>Actinoplanes</taxon>
    </lineage>
</organism>
<feature type="domain" description="Major facilitator superfamily (MFS) profile" evidence="7">
    <location>
        <begin position="12"/>
        <end position="411"/>
    </location>
</feature>
<sequence length="448" mass="46864">MSLRPGARAWAVWAAGLAAYVIAVLHRTSLGVAGLDAQHRFDVGAGALASFAVLQLLVYAALQIPVGVLLDRFGSLRMVAGGALAMTAGQTLMAFADDITGAVVARILVGAGDAMTFISVLRLVPYWFPARRVPVISQLTGLVGQLGQVISAVPLAALLAGAGWSAAFLGAAGAGLFVALVALATLRDTPEHRISSGNPISIRRLGADLSGAWQHPGTRLGLWTHFTTQFTGTVFALMWGIPFLIAGEGLTRGQAGTLLTVFVITGMAAGPLLGTLVQRYPLRRSLLVFGIVGINLGAWALVLLWPGRAPLPVLTLLVVALGSGGPGSMIGFDYARTFNPPHRLGTATGVVNIGGFVASLLTIELIGLILDARTGGRADYHIADFRIAMSVQFAVAAVGLAGILRTRRLTRHHLAREEGLVVRPLRAALAERRGLATGRAVKAESWRD</sequence>
<dbReference type="OrthoDB" id="4332123at2"/>
<dbReference type="Proteomes" id="UP000320239">
    <property type="component" value="Unassembled WGS sequence"/>
</dbReference>
<protein>
    <submittedName>
        <fullName evidence="8">Sugar phosphate permease</fullName>
    </submittedName>
</protein>
<keyword evidence="9" id="KW-1185">Reference proteome</keyword>
<name>A0A561VSQ4_ACTTI</name>
<feature type="transmembrane region" description="Helical" evidence="6">
    <location>
        <begin position="76"/>
        <end position="96"/>
    </location>
</feature>
<feature type="transmembrane region" description="Helical" evidence="6">
    <location>
        <begin position="166"/>
        <end position="186"/>
    </location>
</feature>
<keyword evidence="2" id="KW-0813">Transport</keyword>
<dbReference type="PANTHER" id="PTHR42718">
    <property type="entry name" value="MAJOR FACILITATOR SUPERFAMILY MULTIDRUG TRANSPORTER MFSC"/>
    <property type="match status" value="1"/>
</dbReference>
<keyword evidence="5 6" id="KW-0472">Membrane</keyword>
<accession>A0A561VSQ4</accession>
<dbReference type="CDD" id="cd06174">
    <property type="entry name" value="MFS"/>
    <property type="match status" value="1"/>
</dbReference>
<dbReference type="SUPFAM" id="SSF103473">
    <property type="entry name" value="MFS general substrate transporter"/>
    <property type="match status" value="1"/>
</dbReference>
<feature type="transmembrane region" description="Helical" evidence="6">
    <location>
        <begin position="45"/>
        <end position="64"/>
    </location>
</feature>
<evidence type="ECO:0000313" key="8">
    <source>
        <dbReference type="EMBL" id="TWG14610.1"/>
    </source>
</evidence>
<dbReference type="InterPro" id="IPR036259">
    <property type="entry name" value="MFS_trans_sf"/>
</dbReference>
<dbReference type="AlphaFoldDB" id="A0A561VSQ4"/>
<dbReference type="Pfam" id="PF07690">
    <property type="entry name" value="MFS_1"/>
    <property type="match status" value="1"/>
</dbReference>
<evidence type="ECO:0000313" key="9">
    <source>
        <dbReference type="Proteomes" id="UP000320239"/>
    </source>
</evidence>
<dbReference type="PROSITE" id="PS50850">
    <property type="entry name" value="MFS"/>
    <property type="match status" value="1"/>
</dbReference>
<keyword evidence="3 6" id="KW-0812">Transmembrane</keyword>
<feature type="transmembrane region" description="Helical" evidence="6">
    <location>
        <begin position="102"/>
        <end position="124"/>
    </location>
</feature>
<gene>
    <name evidence="8" type="ORF">FHX34_104915</name>
</gene>
<evidence type="ECO:0000256" key="1">
    <source>
        <dbReference type="ARBA" id="ARBA00004651"/>
    </source>
</evidence>
<evidence type="ECO:0000256" key="3">
    <source>
        <dbReference type="ARBA" id="ARBA00022692"/>
    </source>
</evidence>
<dbReference type="InterPro" id="IPR020846">
    <property type="entry name" value="MFS_dom"/>
</dbReference>
<evidence type="ECO:0000256" key="2">
    <source>
        <dbReference type="ARBA" id="ARBA00022448"/>
    </source>
</evidence>
<feature type="transmembrane region" description="Helical" evidence="6">
    <location>
        <begin position="253"/>
        <end position="274"/>
    </location>
</feature>
<keyword evidence="4 6" id="KW-1133">Transmembrane helix</keyword>
<feature type="transmembrane region" description="Helical" evidence="6">
    <location>
        <begin position="311"/>
        <end position="332"/>
    </location>
</feature>
<feature type="transmembrane region" description="Helical" evidence="6">
    <location>
        <begin position="385"/>
        <end position="404"/>
    </location>
</feature>
<comment type="caution">
    <text evidence="8">The sequence shown here is derived from an EMBL/GenBank/DDBJ whole genome shotgun (WGS) entry which is preliminary data.</text>
</comment>
<feature type="transmembrane region" description="Helical" evidence="6">
    <location>
        <begin position="7"/>
        <end position="25"/>
    </location>
</feature>